<dbReference type="Proteomes" id="UP000054564">
    <property type="component" value="Unassembled WGS sequence"/>
</dbReference>
<gene>
    <name evidence="1" type="ORF">PSTG_19584</name>
</gene>
<name>A0A0L0UJ38_9BASI</name>
<proteinExistence type="predicted"/>
<dbReference type="EMBL" id="AJIL01007036">
    <property type="protein sequence ID" value="KNE87043.1"/>
    <property type="molecule type" value="Genomic_DNA"/>
</dbReference>
<evidence type="ECO:0000313" key="2">
    <source>
        <dbReference type="Proteomes" id="UP000054564"/>
    </source>
</evidence>
<protein>
    <submittedName>
        <fullName evidence="1">Uncharacterized protein</fullName>
    </submittedName>
</protein>
<dbReference type="AlphaFoldDB" id="A0A0L0UJ38"/>
<feature type="non-terminal residue" evidence="1">
    <location>
        <position position="149"/>
    </location>
</feature>
<comment type="caution">
    <text evidence="1">The sequence shown here is derived from an EMBL/GenBank/DDBJ whole genome shotgun (WGS) entry which is preliminary data.</text>
</comment>
<reference evidence="2" key="1">
    <citation type="submission" date="2014-03" db="EMBL/GenBank/DDBJ databases">
        <title>The Genome Sequence of Puccinia striiformis f. sp. tritici PST-78.</title>
        <authorList>
            <consortium name="The Broad Institute Genome Sequencing Platform"/>
            <person name="Cuomo C."/>
            <person name="Hulbert S."/>
            <person name="Chen X."/>
            <person name="Walker B."/>
            <person name="Young S.K."/>
            <person name="Zeng Q."/>
            <person name="Gargeya S."/>
            <person name="Fitzgerald M."/>
            <person name="Haas B."/>
            <person name="Abouelleil A."/>
            <person name="Alvarado L."/>
            <person name="Arachchi H.M."/>
            <person name="Berlin A.M."/>
            <person name="Chapman S.B."/>
            <person name="Goldberg J."/>
            <person name="Griggs A."/>
            <person name="Gujja S."/>
            <person name="Hansen M."/>
            <person name="Howarth C."/>
            <person name="Imamovic A."/>
            <person name="Larimer J."/>
            <person name="McCowan C."/>
            <person name="Montmayeur A."/>
            <person name="Murphy C."/>
            <person name="Neiman D."/>
            <person name="Pearson M."/>
            <person name="Priest M."/>
            <person name="Roberts A."/>
            <person name="Saif S."/>
            <person name="Shea T."/>
            <person name="Sisk P."/>
            <person name="Sykes S."/>
            <person name="Wortman J."/>
            <person name="Nusbaum C."/>
            <person name="Birren B."/>
        </authorList>
    </citation>
    <scope>NUCLEOTIDE SEQUENCE [LARGE SCALE GENOMIC DNA]</scope>
    <source>
        <strain evidence="2">race PST-78</strain>
    </source>
</reference>
<sequence length="149" mass="17140">MPLASRPWPSSVQSFLKLRYSPNSKAKFVDICQEKGRANSTHCRERRPDSMEFNWGATEEHPEILVWQHNKKHGGKRKYYVDESDFELARNLVDVLNLFFKITLQISVAGLARLANIVLFIDQITKHLSTAITNEKYPPALRNACRLGL</sequence>
<organism evidence="1 2">
    <name type="scientific">Puccinia striiformis f. sp. tritici PST-78</name>
    <dbReference type="NCBI Taxonomy" id="1165861"/>
    <lineage>
        <taxon>Eukaryota</taxon>
        <taxon>Fungi</taxon>
        <taxon>Dikarya</taxon>
        <taxon>Basidiomycota</taxon>
        <taxon>Pucciniomycotina</taxon>
        <taxon>Pucciniomycetes</taxon>
        <taxon>Pucciniales</taxon>
        <taxon>Pucciniaceae</taxon>
        <taxon>Puccinia</taxon>
    </lineage>
</organism>
<accession>A0A0L0UJ38</accession>
<keyword evidence="2" id="KW-1185">Reference proteome</keyword>
<evidence type="ECO:0000313" key="1">
    <source>
        <dbReference type="EMBL" id="KNE87043.1"/>
    </source>
</evidence>